<organism evidence="1 2">
    <name type="scientific">Afipia felis</name>
    <name type="common">Cat scratch disease bacillus</name>
    <dbReference type="NCBI Taxonomy" id="1035"/>
    <lineage>
        <taxon>Bacteria</taxon>
        <taxon>Pseudomonadati</taxon>
        <taxon>Pseudomonadota</taxon>
        <taxon>Alphaproteobacteria</taxon>
        <taxon>Hyphomicrobiales</taxon>
        <taxon>Nitrobacteraceae</taxon>
        <taxon>Afipia</taxon>
    </lineage>
</organism>
<proteinExistence type="predicted"/>
<dbReference type="Pfam" id="PF06108">
    <property type="entry name" value="DUF952"/>
    <property type="match status" value="1"/>
</dbReference>
<evidence type="ECO:0000313" key="2">
    <source>
        <dbReference type="Proteomes" id="UP000254343"/>
    </source>
</evidence>
<accession>A0A380WC56</accession>
<dbReference type="InterPro" id="IPR009297">
    <property type="entry name" value="DUF952"/>
</dbReference>
<dbReference type="EMBL" id="UIGB01000001">
    <property type="protein sequence ID" value="SUU86580.1"/>
    <property type="molecule type" value="Genomic_DNA"/>
</dbReference>
<dbReference type="SUPFAM" id="SSF56399">
    <property type="entry name" value="ADP-ribosylation"/>
    <property type="match status" value="1"/>
</dbReference>
<dbReference type="PANTHER" id="PTHR34129:SF1">
    <property type="entry name" value="DUF952 DOMAIN-CONTAINING PROTEIN"/>
    <property type="match status" value="1"/>
</dbReference>
<protein>
    <submittedName>
        <fullName evidence="1">Uncharacterized protein conserved in bacteria</fullName>
    </submittedName>
</protein>
<dbReference type="Gene3D" id="3.20.170.20">
    <property type="entry name" value="Protein of unknown function DUF952"/>
    <property type="match status" value="1"/>
</dbReference>
<dbReference type="AlphaFoldDB" id="A0A380WC56"/>
<evidence type="ECO:0000313" key="1">
    <source>
        <dbReference type="EMBL" id="SUU86580.1"/>
    </source>
</evidence>
<dbReference type="Proteomes" id="UP000254343">
    <property type="component" value="Unassembled WGS sequence"/>
</dbReference>
<reference evidence="1 2" key="1">
    <citation type="submission" date="2018-06" db="EMBL/GenBank/DDBJ databases">
        <authorList>
            <consortium name="Pathogen Informatics"/>
            <person name="Doyle S."/>
        </authorList>
    </citation>
    <scope>NUCLEOTIDE SEQUENCE [LARGE SCALE GENOMIC DNA]</scope>
    <source>
        <strain evidence="1 2">NCTC12722</strain>
    </source>
</reference>
<dbReference type="PANTHER" id="PTHR34129">
    <property type="entry name" value="BLR1139 PROTEIN"/>
    <property type="match status" value="1"/>
</dbReference>
<sequence>MNSKRSQEPVVRIIYKICPAPAWREAERAGAYRGSPDDARDGFIHLSTAAQLPGTLAKHFAGQSDLFLIAVDADALGAALKWEPSRGGDLFPHLYGELDPAAANNITTLVLGPDGHHRLPENLT</sequence>
<name>A0A380WC56_AFIFE</name>
<gene>
    <name evidence="1" type="ORF">NCTC12722_03808</name>
</gene>